<evidence type="ECO:0000256" key="13">
    <source>
        <dbReference type="SAM" id="SignalP"/>
    </source>
</evidence>
<dbReference type="GO" id="GO:0006508">
    <property type="term" value="P:proteolysis"/>
    <property type="evidence" value="ECO:0007669"/>
    <property type="project" value="UniProtKB-KW"/>
</dbReference>
<name>A0A9W8NKL2_9PEZI</name>
<dbReference type="PROSITE" id="PS51695">
    <property type="entry name" value="SEDOLISIN"/>
    <property type="match status" value="1"/>
</dbReference>
<accession>A0A9W8NKL2</accession>
<proteinExistence type="predicted"/>
<dbReference type="VEuPathDB" id="FungiDB:F4678DRAFT_302395"/>
<evidence type="ECO:0000256" key="10">
    <source>
        <dbReference type="ARBA" id="ARBA00022837"/>
    </source>
</evidence>
<dbReference type="PANTHER" id="PTHR14218">
    <property type="entry name" value="PROTEASE S8 TRIPEPTIDYL PEPTIDASE I CLN2"/>
    <property type="match status" value="1"/>
</dbReference>
<dbReference type="GO" id="GO:0005576">
    <property type="term" value="C:extracellular region"/>
    <property type="evidence" value="ECO:0007669"/>
    <property type="project" value="UniProtKB-SubCell"/>
</dbReference>
<keyword evidence="13" id="KW-0732">Signal</keyword>
<keyword evidence="16" id="KW-1185">Reference proteome</keyword>
<evidence type="ECO:0000256" key="7">
    <source>
        <dbReference type="ARBA" id="ARBA00022723"/>
    </source>
</evidence>
<dbReference type="Gene3D" id="3.40.50.200">
    <property type="entry name" value="Peptidase S8/S53 domain"/>
    <property type="match status" value="1"/>
</dbReference>
<dbReference type="CDD" id="cd04056">
    <property type="entry name" value="Peptidases_S53"/>
    <property type="match status" value="1"/>
</dbReference>
<keyword evidence="7" id="KW-0479">Metal-binding</keyword>
<dbReference type="GO" id="GO:0004252">
    <property type="term" value="F:serine-type endopeptidase activity"/>
    <property type="evidence" value="ECO:0007669"/>
    <property type="project" value="UniProtKB-UniRule"/>
</dbReference>
<evidence type="ECO:0000256" key="2">
    <source>
        <dbReference type="ARBA" id="ARBA00001913"/>
    </source>
</evidence>
<dbReference type="Pfam" id="PF09286">
    <property type="entry name" value="Pro-kuma_activ"/>
    <property type="match status" value="1"/>
</dbReference>
<evidence type="ECO:0000256" key="3">
    <source>
        <dbReference type="ARBA" id="ARBA00002451"/>
    </source>
</evidence>
<keyword evidence="10" id="KW-0106">Calcium</keyword>
<comment type="catalytic activity">
    <reaction evidence="1">
        <text>Release of an N-terminal tripeptide from a polypeptide.</text>
        <dbReference type="EC" id="3.4.14.10"/>
    </reaction>
</comment>
<protein>
    <recommendedName>
        <fullName evidence="5">tripeptidyl-peptidase II</fullName>
        <ecNumber evidence="5">3.4.14.10</ecNumber>
    </recommendedName>
</protein>
<dbReference type="EMBL" id="JANPWZ010000246">
    <property type="protein sequence ID" value="KAJ3578192.1"/>
    <property type="molecule type" value="Genomic_DNA"/>
</dbReference>
<dbReference type="InterPro" id="IPR050819">
    <property type="entry name" value="Tripeptidyl-peptidase_I"/>
</dbReference>
<dbReference type="SUPFAM" id="SSF52743">
    <property type="entry name" value="Subtilisin-like"/>
    <property type="match status" value="1"/>
</dbReference>
<dbReference type="InterPro" id="IPR015366">
    <property type="entry name" value="S53_propep"/>
</dbReference>
<reference evidence="15" key="1">
    <citation type="submission" date="2022-07" db="EMBL/GenBank/DDBJ databases">
        <title>Genome Sequence of Xylaria arbuscula.</title>
        <authorList>
            <person name="Buettner E."/>
        </authorList>
    </citation>
    <scope>NUCLEOTIDE SEQUENCE</scope>
    <source>
        <strain evidence="15">VT107</strain>
    </source>
</reference>
<feature type="domain" description="Peptidase S53" evidence="14">
    <location>
        <begin position="199"/>
        <end position="567"/>
    </location>
</feature>
<dbReference type="InterPro" id="IPR036852">
    <property type="entry name" value="Peptidase_S8/S53_dom_sf"/>
</dbReference>
<dbReference type="VEuPathDB" id="FungiDB:F4678DRAFT_480828"/>
<keyword evidence="11" id="KW-0865">Zymogen</keyword>
<evidence type="ECO:0000256" key="12">
    <source>
        <dbReference type="PROSITE-ProRule" id="PRU01032"/>
    </source>
</evidence>
<dbReference type="SMART" id="SM00944">
    <property type="entry name" value="Pro-kuma_activ"/>
    <property type="match status" value="1"/>
</dbReference>
<gene>
    <name evidence="15" type="ORF">NPX13_g2372</name>
</gene>
<evidence type="ECO:0000313" key="15">
    <source>
        <dbReference type="EMBL" id="KAJ3578192.1"/>
    </source>
</evidence>
<dbReference type="SUPFAM" id="SSF54897">
    <property type="entry name" value="Protease propeptides/inhibitors"/>
    <property type="match status" value="1"/>
</dbReference>
<feature type="active site" description="Charge relay system" evidence="12">
    <location>
        <position position="274"/>
    </location>
</feature>
<dbReference type="AlphaFoldDB" id="A0A9W8NKL2"/>
<comment type="caution">
    <text evidence="15">The sequence shown here is derived from an EMBL/GenBank/DDBJ whole genome shotgun (WGS) entry which is preliminary data.</text>
</comment>
<keyword evidence="6 12" id="KW-0645">Protease</keyword>
<keyword evidence="8 12" id="KW-0378">Hydrolase</keyword>
<comment type="cofactor">
    <cofactor evidence="2">
        <name>Ca(2+)</name>
        <dbReference type="ChEBI" id="CHEBI:29108"/>
    </cofactor>
</comment>
<dbReference type="GO" id="GO:0046872">
    <property type="term" value="F:metal ion binding"/>
    <property type="evidence" value="ECO:0007669"/>
    <property type="project" value="UniProtKB-KW"/>
</dbReference>
<dbReference type="Pfam" id="PF00082">
    <property type="entry name" value="Peptidase_S8"/>
    <property type="match status" value="1"/>
</dbReference>
<dbReference type="InterPro" id="IPR000209">
    <property type="entry name" value="Peptidase_S8/S53_dom"/>
</dbReference>
<comment type="subcellular location">
    <subcellularLocation>
        <location evidence="4">Secreted</location>
        <location evidence="4">Extracellular space</location>
    </subcellularLocation>
</comment>
<evidence type="ECO:0000256" key="6">
    <source>
        <dbReference type="ARBA" id="ARBA00022670"/>
    </source>
</evidence>
<feature type="active site" description="Charge relay system" evidence="12">
    <location>
        <position position="278"/>
    </location>
</feature>
<dbReference type="EC" id="3.4.14.10" evidence="5"/>
<dbReference type="PANTHER" id="PTHR14218:SF10">
    <property type="entry name" value="PEPTIDASE S53 DOMAIN-CONTAINING PROTEIN"/>
    <property type="match status" value="1"/>
</dbReference>
<sequence length="766" mass="82370">MFVLTKVPAVLAMAGAALALPADMPMSPFASIKSAPKGWAMDGPAAQDEIIELRFNLAKKNVAQFQELALNIATPGHAQYGKHLTLEQIDAIVAPKSESKDLLFQWLGDHSLVDGATMNSRGNVVKVNATISQAEALLRASYNSYTNAKTGAKASRTLSVHVPEALVGHIDVIQPTTFFGLEPLKPKTPSDKTSIALAQTVPSDLAQMYGFGDVRNLTSGLMGTAGFQGETASMYDLSIFMKYWAVQDNADHGFECVSVLGGSCPTDVRDYGIEGNLDTQYAAVITSEIPNKYYSTGGETFSFFEDLANYLLELDADEQPNVLSVSYGGPETLFDESLMESTCDTFAELGAAGVSIVFASGDSGVGDTCDVDGENAYEPFFPAGCPWVTTVGGTSGTSGAGPEDVWSLSGGGFSNVFARPSWQNETVSAWLASNSDGNTEYYNASGRAYPDVAAAADYVEIITLGSARAVSGTSISAPVFGSIIQLINSQRIDAGKPVLGFLNPWLYSLPVDANGLNDITSGKSNGCSGTAISQAGFSAATVCVGGMDHDIKGSPRGDAMLRTKIAEAVKHATGHPSEKLFKVGYMLSIVQERTTYTIDDLAQVVSGDWVMPTGDLDLIDRVRDIISLPCNFAEELSQSGFEDFVMRIKEPGKVQNFLRRLDHVRTHPQRLPRVPTLSISEIKMILCAEIWCTWDYNNRCPLPSETAFVELFGPRMALSLTAFGERLAIAFNSPEFKEYILRWYGFDVAILRNINALVELVDGCNE</sequence>
<evidence type="ECO:0000256" key="11">
    <source>
        <dbReference type="ARBA" id="ARBA00023145"/>
    </source>
</evidence>
<dbReference type="GO" id="GO:0008240">
    <property type="term" value="F:tripeptidyl-peptidase activity"/>
    <property type="evidence" value="ECO:0007669"/>
    <property type="project" value="UniProtKB-EC"/>
</dbReference>
<organism evidence="15 16">
    <name type="scientific">Xylaria arbuscula</name>
    <dbReference type="NCBI Taxonomy" id="114810"/>
    <lineage>
        <taxon>Eukaryota</taxon>
        <taxon>Fungi</taxon>
        <taxon>Dikarya</taxon>
        <taxon>Ascomycota</taxon>
        <taxon>Pezizomycotina</taxon>
        <taxon>Sordariomycetes</taxon>
        <taxon>Xylariomycetidae</taxon>
        <taxon>Xylariales</taxon>
        <taxon>Xylariaceae</taxon>
        <taxon>Xylaria</taxon>
    </lineage>
</organism>
<dbReference type="Proteomes" id="UP001148614">
    <property type="component" value="Unassembled WGS sequence"/>
</dbReference>
<evidence type="ECO:0000256" key="8">
    <source>
        <dbReference type="ARBA" id="ARBA00022801"/>
    </source>
</evidence>
<evidence type="ECO:0000313" key="16">
    <source>
        <dbReference type="Proteomes" id="UP001148614"/>
    </source>
</evidence>
<evidence type="ECO:0000256" key="1">
    <source>
        <dbReference type="ARBA" id="ARBA00001910"/>
    </source>
</evidence>
<dbReference type="CDD" id="cd11377">
    <property type="entry name" value="Pro-peptidase_S53"/>
    <property type="match status" value="1"/>
</dbReference>
<evidence type="ECO:0000256" key="5">
    <source>
        <dbReference type="ARBA" id="ARBA00012462"/>
    </source>
</evidence>
<comment type="function">
    <text evidence="3">Secreted tripeptidyl-peptidase which degrades proteins at acidic pHs and is involved in virulence.</text>
</comment>
<evidence type="ECO:0000256" key="9">
    <source>
        <dbReference type="ARBA" id="ARBA00022825"/>
    </source>
</evidence>
<evidence type="ECO:0000259" key="14">
    <source>
        <dbReference type="PROSITE" id="PS51695"/>
    </source>
</evidence>
<feature type="chain" id="PRO_5040839932" description="tripeptidyl-peptidase II" evidence="13">
    <location>
        <begin position="20"/>
        <end position="766"/>
    </location>
</feature>
<evidence type="ECO:0000256" key="4">
    <source>
        <dbReference type="ARBA" id="ARBA00004239"/>
    </source>
</evidence>
<feature type="signal peptide" evidence="13">
    <location>
        <begin position="1"/>
        <end position="19"/>
    </location>
</feature>
<comment type="caution">
    <text evidence="12">Lacks conserved residue(s) required for the propagation of feature annotation.</text>
</comment>
<keyword evidence="9 12" id="KW-0720">Serine protease</keyword>
<feature type="active site" description="Charge relay system" evidence="12">
    <location>
        <position position="474"/>
    </location>
</feature>
<dbReference type="InterPro" id="IPR030400">
    <property type="entry name" value="Sedolisin_dom"/>
</dbReference>